<dbReference type="Proteomes" id="UP000252519">
    <property type="component" value="Unassembled WGS sequence"/>
</dbReference>
<dbReference type="STRING" id="29170.A0A368GVZ8"/>
<comment type="caution">
    <text evidence="1">The sequence shown here is derived from an EMBL/GenBank/DDBJ whole genome shotgun (WGS) entry which is preliminary data.</text>
</comment>
<evidence type="ECO:0000313" key="2">
    <source>
        <dbReference type="Proteomes" id="UP000252519"/>
    </source>
</evidence>
<sequence>MWGRSAIRMVSYVTASRRGLASIVSFPNSSVGRLAAPSNSLLNQKRFSQVEIFGPFDPPKQMTFKEVC</sequence>
<dbReference type="AlphaFoldDB" id="A0A368GVZ8"/>
<evidence type="ECO:0000313" key="1">
    <source>
        <dbReference type="EMBL" id="RCN47758.1"/>
    </source>
</evidence>
<proteinExistence type="predicted"/>
<reference evidence="1 2" key="1">
    <citation type="submission" date="2014-10" db="EMBL/GenBank/DDBJ databases">
        <title>Draft genome of the hookworm Ancylostoma caninum.</title>
        <authorList>
            <person name="Mitreva M."/>
        </authorList>
    </citation>
    <scope>NUCLEOTIDE SEQUENCE [LARGE SCALE GENOMIC DNA]</scope>
    <source>
        <strain evidence="1 2">Baltimore</strain>
    </source>
</reference>
<name>A0A368GVZ8_ANCCA</name>
<keyword evidence="2" id="KW-1185">Reference proteome</keyword>
<protein>
    <submittedName>
        <fullName evidence="1">Uncharacterized protein</fullName>
    </submittedName>
</protein>
<dbReference type="OrthoDB" id="10540239at2759"/>
<dbReference type="EMBL" id="JOJR01000057">
    <property type="protein sequence ID" value="RCN47758.1"/>
    <property type="molecule type" value="Genomic_DNA"/>
</dbReference>
<organism evidence="1 2">
    <name type="scientific">Ancylostoma caninum</name>
    <name type="common">Dog hookworm</name>
    <dbReference type="NCBI Taxonomy" id="29170"/>
    <lineage>
        <taxon>Eukaryota</taxon>
        <taxon>Metazoa</taxon>
        <taxon>Ecdysozoa</taxon>
        <taxon>Nematoda</taxon>
        <taxon>Chromadorea</taxon>
        <taxon>Rhabditida</taxon>
        <taxon>Rhabditina</taxon>
        <taxon>Rhabditomorpha</taxon>
        <taxon>Strongyloidea</taxon>
        <taxon>Ancylostomatidae</taxon>
        <taxon>Ancylostomatinae</taxon>
        <taxon>Ancylostoma</taxon>
    </lineage>
</organism>
<accession>A0A368GVZ8</accession>
<gene>
    <name evidence="1" type="ORF">ANCCAN_06222</name>
</gene>